<dbReference type="Proteomes" id="UP000094578">
    <property type="component" value="Unassembled WGS sequence"/>
</dbReference>
<gene>
    <name evidence="2" type="ORF">PTI45_04651</name>
</gene>
<reference evidence="2 3" key="1">
    <citation type="submission" date="2016-08" db="EMBL/GenBank/DDBJ databases">
        <title>Genome sequencing of Paenibacillus sp. TI45-13ar, isolated from Korean traditional nuruk.</title>
        <authorList>
            <person name="Kim S.-J."/>
        </authorList>
    </citation>
    <scope>NUCLEOTIDE SEQUENCE [LARGE SCALE GENOMIC DNA]</scope>
    <source>
        <strain evidence="2 3">TI45-13ar</strain>
    </source>
</reference>
<comment type="caution">
    <text evidence="2">The sequence shown here is derived from an EMBL/GenBank/DDBJ whole genome shotgun (WGS) entry which is preliminary data.</text>
</comment>
<keyword evidence="3" id="KW-1185">Reference proteome</keyword>
<protein>
    <submittedName>
        <fullName evidence="2">Uncharacterized protein</fullName>
    </submittedName>
</protein>
<evidence type="ECO:0000256" key="1">
    <source>
        <dbReference type="SAM" id="MobiDB-lite"/>
    </source>
</evidence>
<evidence type="ECO:0000313" key="2">
    <source>
        <dbReference type="EMBL" id="ODP26015.1"/>
    </source>
</evidence>
<feature type="region of interest" description="Disordered" evidence="1">
    <location>
        <begin position="95"/>
        <end position="115"/>
    </location>
</feature>
<dbReference type="RefSeq" id="WP_069329948.1">
    <property type="nucleotide sequence ID" value="NZ_MDER01000102.1"/>
</dbReference>
<dbReference type="STRING" id="1886670.PTI45_04651"/>
<name>A0A1E3KYN3_9BACL</name>
<proteinExistence type="predicted"/>
<evidence type="ECO:0000313" key="3">
    <source>
        <dbReference type="Proteomes" id="UP000094578"/>
    </source>
</evidence>
<organism evidence="2 3">
    <name type="scientific">Paenibacillus nuruki</name>
    <dbReference type="NCBI Taxonomy" id="1886670"/>
    <lineage>
        <taxon>Bacteria</taxon>
        <taxon>Bacillati</taxon>
        <taxon>Bacillota</taxon>
        <taxon>Bacilli</taxon>
        <taxon>Bacillales</taxon>
        <taxon>Paenibacillaceae</taxon>
        <taxon>Paenibacillus</taxon>
    </lineage>
</organism>
<accession>A0A1E3KYN3</accession>
<dbReference type="AlphaFoldDB" id="A0A1E3KYN3"/>
<sequence>MSMYAFKDEERKIKVLARDAYRENKAVRLYCPNKKCDAHMYICSREGSSSFYFRASSTYGHIENCRYGVGNGFNPEKFNEATFDFTQALSNLTTTSTPQTKKLHPGTHKEGDSTLKPPHTIRQIYDMCTQHHYLDTYNDIVIGKMLLYDESIDLYPNDTDVTGWRLIEATRCKPKFYKPGETNIYLVTSLYKKKYHFVLKFNDGNLYTTMQKEIFGNKDNKNLKIIVAGEWSHFTTENRNVENKFTATILSKKQFKIMI</sequence>
<dbReference type="EMBL" id="MDER01000102">
    <property type="protein sequence ID" value="ODP26015.1"/>
    <property type="molecule type" value="Genomic_DNA"/>
</dbReference>